<name>A0A841BJS5_9ACTN</name>
<dbReference type="Proteomes" id="UP000587527">
    <property type="component" value="Unassembled WGS sequence"/>
</dbReference>
<dbReference type="PANTHER" id="PTHR39431:SF1">
    <property type="entry name" value="FRPA_C-RELATED PROTEIN"/>
    <property type="match status" value="1"/>
</dbReference>
<proteinExistence type="predicted"/>
<sequence>MTNKALTRVLTTALAAIAAAAFGIVGGAASSMTATPQAAHAASSLGGQISRQEILDRAAHWLSTNPVTYNPNATDKWDVGNTRMYRRDCSGLIDMAWHLNADPNSVGLGTSTYANPVAKQDLKAGDILTVGGSGPSGHVVLFARWAPAYPTFEYYSFGSNDVKYRTASLTSGTIDSWTATNYSAFGYKNVVDTYNGHIPVAGDWNGDGTTTIGSWDTASSTFYLKNSNSSGAADYVFGYGCSGCGDIPVAGDWNGDGIDTIGIFRPSSGQFYLKNSNSSGTADYIFSYGGAGHYPVVGDWNGDGIDTIGTYVASAATFYLHNSNSAGTADYVFGYGGGGHKPVVGDWNNDGIDTIGTYVPSAGTFYLHNSNSAGTADYVIAYGGGSHVPVAGDWNGDGVTSIGTWETGGHTFYLKNSNSAGTADYVFGYGSAGSGAPYPY</sequence>
<dbReference type="PANTHER" id="PTHR39431">
    <property type="entry name" value="FRPA/C-RELATED PROTEIN"/>
    <property type="match status" value="1"/>
</dbReference>
<dbReference type="EMBL" id="JACHMN010000001">
    <property type="protein sequence ID" value="MBB5867456.1"/>
    <property type="molecule type" value="Genomic_DNA"/>
</dbReference>
<organism evidence="2 3">
    <name type="scientific">Allocatelliglobosispora scoriae</name>
    <dbReference type="NCBI Taxonomy" id="643052"/>
    <lineage>
        <taxon>Bacteria</taxon>
        <taxon>Bacillati</taxon>
        <taxon>Actinomycetota</taxon>
        <taxon>Actinomycetes</taxon>
        <taxon>Micromonosporales</taxon>
        <taxon>Micromonosporaceae</taxon>
        <taxon>Allocatelliglobosispora</taxon>
    </lineage>
</organism>
<reference evidence="2 3" key="1">
    <citation type="submission" date="2020-08" db="EMBL/GenBank/DDBJ databases">
        <title>Sequencing the genomes of 1000 actinobacteria strains.</title>
        <authorList>
            <person name="Klenk H.-P."/>
        </authorList>
    </citation>
    <scope>NUCLEOTIDE SEQUENCE [LARGE SCALE GENOMIC DNA]</scope>
    <source>
        <strain evidence="2 3">DSM 45362</strain>
    </source>
</reference>
<dbReference type="RefSeq" id="WP_184832182.1">
    <property type="nucleotide sequence ID" value="NZ_JACHMN010000001.1"/>
</dbReference>
<evidence type="ECO:0000313" key="2">
    <source>
        <dbReference type="EMBL" id="MBB5867456.1"/>
    </source>
</evidence>
<comment type="caution">
    <text evidence="2">The sequence shown here is derived from an EMBL/GenBank/DDBJ whole genome shotgun (WGS) entry which is preliminary data.</text>
</comment>
<protein>
    <recommendedName>
        <fullName evidence="4">NlpC/P60 domain-containing protein</fullName>
    </recommendedName>
</protein>
<feature type="signal peptide" evidence="1">
    <location>
        <begin position="1"/>
        <end position="20"/>
    </location>
</feature>
<dbReference type="SUPFAM" id="SSF69318">
    <property type="entry name" value="Integrin alpha N-terminal domain"/>
    <property type="match status" value="1"/>
</dbReference>
<feature type="chain" id="PRO_5038437372" description="NlpC/P60 domain-containing protein" evidence="1">
    <location>
        <begin position="21"/>
        <end position="440"/>
    </location>
</feature>
<dbReference type="InterPro" id="IPR028994">
    <property type="entry name" value="Integrin_alpha_N"/>
</dbReference>
<keyword evidence="3" id="KW-1185">Reference proteome</keyword>
<keyword evidence="1" id="KW-0732">Signal</keyword>
<accession>A0A841BJS5</accession>
<evidence type="ECO:0000256" key="1">
    <source>
        <dbReference type="SAM" id="SignalP"/>
    </source>
</evidence>
<evidence type="ECO:0008006" key="4">
    <source>
        <dbReference type="Google" id="ProtNLM"/>
    </source>
</evidence>
<dbReference type="AlphaFoldDB" id="A0A841BJS5"/>
<dbReference type="Gene3D" id="3.90.1720.10">
    <property type="entry name" value="endopeptidase domain like (from Nostoc punctiforme)"/>
    <property type="match status" value="1"/>
</dbReference>
<gene>
    <name evidence="2" type="ORF">F4553_000835</name>
</gene>
<evidence type="ECO:0000313" key="3">
    <source>
        <dbReference type="Proteomes" id="UP000587527"/>
    </source>
</evidence>